<gene>
    <name evidence="1" type="ORF">SLS62_006228</name>
</gene>
<sequence length="222" mass="25593">MPQIRESLGSTTFRLNCPPIVPPIQNSEHLDPYLREILLDTLDISYLINNRLRSGAFDLVTFQEMQVSIGYRLFQFSSLGSPRHECAVQAAYHVGLTIFLMTMFLQFDHRRMMDYDLISLRLKDVLGGGLDRQDESGLLLWLTLIGGIWVSRDAHREWLGPKLRREAQRLGLESWDKALDVISKFPWVHTLHDEPGHTVWDIAHSRGLVPLTRPDEVVSRLH</sequence>
<comment type="caution">
    <text evidence="1">The sequence shown here is derived from an EMBL/GenBank/DDBJ whole genome shotgun (WGS) entry which is preliminary data.</text>
</comment>
<dbReference type="AlphaFoldDB" id="A0AAN9YMV8"/>
<keyword evidence="2" id="KW-1185">Reference proteome</keyword>
<dbReference type="PANTHER" id="PTHR37540">
    <property type="entry name" value="TRANSCRIPTION FACTOR (ACR-2), PUTATIVE-RELATED-RELATED"/>
    <property type="match status" value="1"/>
</dbReference>
<reference evidence="1 2" key="1">
    <citation type="submission" date="2024-02" db="EMBL/GenBank/DDBJ databases">
        <title>De novo assembly and annotation of 12 fungi associated with fruit tree decline syndrome in Ontario, Canada.</title>
        <authorList>
            <person name="Sulman M."/>
            <person name="Ellouze W."/>
            <person name="Ilyukhin E."/>
        </authorList>
    </citation>
    <scope>NUCLEOTIDE SEQUENCE [LARGE SCALE GENOMIC DNA]</scope>
    <source>
        <strain evidence="1 2">M11/M66-122</strain>
    </source>
</reference>
<evidence type="ECO:0000313" key="2">
    <source>
        <dbReference type="Proteomes" id="UP001320420"/>
    </source>
</evidence>
<dbReference type="Proteomes" id="UP001320420">
    <property type="component" value="Unassembled WGS sequence"/>
</dbReference>
<name>A0AAN9YMV8_9PEZI</name>
<evidence type="ECO:0000313" key="1">
    <source>
        <dbReference type="EMBL" id="KAK7751743.1"/>
    </source>
</evidence>
<protein>
    <submittedName>
        <fullName evidence="1">Uncharacterized protein</fullName>
    </submittedName>
</protein>
<proteinExistence type="predicted"/>
<dbReference type="EMBL" id="JAKJXP020000045">
    <property type="protein sequence ID" value="KAK7751743.1"/>
    <property type="molecule type" value="Genomic_DNA"/>
</dbReference>
<organism evidence="1 2">
    <name type="scientific">Diatrype stigma</name>
    <dbReference type="NCBI Taxonomy" id="117547"/>
    <lineage>
        <taxon>Eukaryota</taxon>
        <taxon>Fungi</taxon>
        <taxon>Dikarya</taxon>
        <taxon>Ascomycota</taxon>
        <taxon>Pezizomycotina</taxon>
        <taxon>Sordariomycetes</taxon>
        <taxon>Xylariomycetidae</taxon>
        <taxon>Xylariales</taxon>
        <taxon>Diatrypaceae</taxon>
        <taxon>Diatrype</taxon>
    </lineage>
</organism>
<accession>A0AAN9YMV8</accession>